<dbReference type="InterPro" id="IPR015421">
    <property type="entry name" value="PyrdxlP-dep_Trfase_major"/>
</dbReference>
<dbReference type="InterPro" id="IPR010961">
    <property type="entry name" value="4pyrrol_synth_NH2levulA_synth"/>
</dbReference>
<evidence type="ECO:0000313" key="23">
    <source>
        <dbReference type="Proteomes" id="UP000325113"/>
    </source>
</evidence>
<keyword evidence="5" id="KW-0808">Transferase</keyword>
<dbReference type="EMBL" id="VLTM01000014">
    <property type="protein sequence ID" value="KAA0165045.1"/>
    <property type="molecule type" value="Genomic_DNA"/>
</dbReference>
<accession>A0A5A8DI27</accession>
<evidence type="ECO:0000313" key="19">
    <source>
        <dbReference type="EMBL" id="KAA0175529.1"/>
    </source>
</evidence>
<dbReference type="NCBIfam" id="TIGR01821">
    <property type="entry name" value="5aminolev_synth"/>
    <property type="match status" value="1"/>
</dbReference>
<name>A0A5A8DI27_CAFRO</name>
<evidence type="ECO:0000313" key="18">
    <source>
        <dbReference type="EMBL" id="KAA0165045.1"/>
    </source>
</evidence>
<dbReference type="Pfam" id="PF00155">
    <property type="entry name" value="Aminotran_1_2"/>
    <property type="match status" value="1"/>
</dbReference>
<evidence type="ECO:0000313" key="17">
    <source>
        <dbReference type="EMBL" id="KAA0156556.1"/>
    </source>
</evidence>
<dbReference type="GO" id="GO:0003870">
    <property type="term" value="F:5-aminolevulinate synthase activity"/>
    <property type="evidence" value="ECO:0007669"/>
    <property type="project" value="UniProtKB-EC"/>
</dbReference>
<evidence type="ECO:0000256" key="11">
    <source>
        <dbReference type="ARBA" id="ARBA00032773"/>
    </source>
</evidence>
<dbReference type="Gene3D" id="3.40.640.10">
    <property type="entry name" value="Type I PLP-dependent aspartate aminotransferase-like (Major domain)"/>
    <property type="match status" value="1"/>
</dbReference>
<evidence type="ECO:0000256" key="1">
    <source>
        <dbReference type="ARBA" id="ARBA00001933"/>
    </source>
</evidence>
<dbReference type="EC" id="2.3.1.37" evidence="4"/>
<comment type="catalytic activity">
    <reaction evidence="12">
        <text>succinyl-CoA + glycine + H(+) = 5-aminolevulinate + CO2 + CoA</text>
        <dbReference type="Rhea" id="RHEA:12921"/>
        <dbReference type="ChEBI" id="CHEBI:15378"/>
        <dbReference type="ChEBI" id="CHEBI:16526"/>
        <dbReference type="ChEBI" id="CHEBI:57287"/>
        <dbReference type="ChEBI" id="CHEBI:57292"/>
        <dbReference type="ChEBI" id="CHEBI:57305"/>
        <dbReference type="ChEBI" id="CHEBI:356416"/>
        <dbReference type="EC" id="2.3.1.37"/>
    </reaction>
</comment>
<dbReference type="OrthoDB" id="10263824at2759"/>
<keyword evidence="7" id="KW-0350">Heme biosynthesis</keyword>
<dbReference type="InterPro" id="IPR015424">
    <property type="entry name" value="PyrdxlP-dep_Trfase"/>
</dbReference>
<evidence type="ECO:0000256" key="6">
    <source>
        <dbReference type="ARBA" id="ARBA00022898"/>
    </source>
</evidence>
<proteinExistence type="inferred from homology"/>
<evidence type="ECO:0000256" key="12">
    <source>
        <dbReference type="ARBA" id="ARBA00047654"/>
    </source>
</evidence>
<dbReference type="UniPathway" id="UPA00251">
    <property type="reaction ID" value="UER00375"/>
</dbReference>
<evidence type="ECO:0000256" key="4">
    <source>
        <dbReference type="ARBA" id="ARBA00013257"/>
    </source>
</evidence>
<gene>
    <name evidence="19" type="ORF">FNF27_02939</name>
    <name evidence="17" type="ORF">FNF28_06614</name>
    <name evidence="16" type="ORF">FNF29_02126</name>
    <name evidence="18" type="ORF">FNF31_02058</name>
</gene>
<sequence>MAAAMRCPFRKALGSASQNAVLPGMTAMAKHCPHMQAAGPAAAHPALAADGKPLAAGLVRVPDHAVADAPADEARHEPLVDEGVVLPRTVSPPLPPRQDKYEAGFRSSIRTIRGEGRYRLFRELERHAGSFPATTLFETARDDKDLAEDTPLGATSAVPPPADARSARPVTGWCSNDYIGMGQHPTVLGAVNDALWSTGAGSGGTRNISGTSRWHVELERELADLHRTESALLFTSCYVCNEAVLSTLPKMFPGLIILSDAMNHASMIQGIRHSGAERHVYNHNDLGHLRKVLESLPADAPKLIAFESVNSMEGTVAPLEEICDLADEFGAMTFCDEVHAVGLYGDRGAGIAERDGVLGRLTMITGTLGKAYGLMGGYVAGSAAMVDAMRLQASGFIFTTSIPPMVAAGAAASVRHLKESNWERRIMHANAQYLKRMLVDAGFPLLDSVSHIVPLLIGDARKAQMASDILLADHNIYVQPINFPTVPRGTERLRMTATPFHTLTHMRALVAGLEDVFNRLDIKRSRACPTAIRESLPLSDDEHLPVVRYAGPSLEQESVSDEELIQHARALATALVDDDATDAAIESCPRCGERVSCQSDGACGEIEEDSDSVLQQQTMSARS</sequence>
<evidence type="ECO:0000313" key="16">
    <source>
        <dbReference type="EMBL" id="KAA0154982.1"/>
    </source>
</evidence>
<protein>
    <recommendedName>
        <fullName evidence="4">5-aminolevulinate synthase</fullName>
        <ecNumber evidence="4">2.3.1.37</ecNumber>
    </recommendedName>
    <alternativeName>
        <fullName evidence="9">5-aminolevulinic acid synthase</fullName>
    </alternativeName>
    <alternativeName>
        <fullName evidence="10">Delta-ALA synthase</fullName>
    </alternativeName>
    <alternativeName>
        <fullName evidence="11">Delta-aminolevulinate synthase</fullName>
    </alternativeName>
</protein>
<dbReference type="InterPro" id="IPR050087">
    <property type="entry name" value="AON_synthase_class-II"/>
</dbReference>
<dbReference type="FunFam" id="3.40.640.10:FF:000006">
    <property type="entry name" value="5-aminolevulinate synthase, mitochondrial"/>
    <property type="match status" value="1"/>
</dbReference>
<evidence type="ECO:0000256" key="14">
    <source>
        <dbReference type="SAM" id="MobiDB-lite"/>
    </source>
</evidence>
<keyword evidence="6 13" id="KW-0663">Pyridoxal phosphate</keyword>
<evidence type="ECO:0000256" key="3">
    <source>
        <dbReference type="ARBA" id="ARBA00008392"/>
    </source>
</evidence>
<keyword evidence="8" id="KW-0012">Acyltransferase</keyword>
<dbReference type="Gene3D" id="3.90.1150.10">
    <property type="entry name" value="Aspartate Aminotransferase, domain 1"/>
    <property type="match status" value="1"/>
</dbReference>
<evidence type="ECO:0000313" key="20">
    <source>
        <dbReference type="Proteomes" id="UP000322899"/>
    </source>
</evidence>
<evidence type="ECO:0000313" key="21">
    <source>
        <dbReference type="Proteomes" id="UP000323011"/>
    </source>
</evidence>
<feature type="region of interest" description="Disordered" evidence="14">
    <location>
        <begin position="147"/>
        <end position="167"/>
    </location>
</feature>
<dbReference type="InterPro" id="IPR004839">
    <property type="entry name" value="Aminotransferase_I/II_large"/>
</dbReference>
<comment type="pathway">
    <text evidence="2">Porphyrin-containing compound metabolism; protoporphyrin-IX biosynthesis; 5-aminolevulinate from glycine: step 1/1.</text>
</comment>
<dbReference type="CDD" id="cd06454">
    <property type="entry name" value="KBL_like"/>
    <property type="match status" value="1"/>
</dbReference>
<dbReference type="EMBL" id="VLTO01000013">
    <property type="protein sequence ID" value="KAA0175529.1"/>
    <property type="molecule type" value="Genomic_DNA"/>
</dbReference>
<dbReference type="EMBL" id="VLTN01000009">
    <property type="protein sequence ID" value="KAA0154982.1"/>
    <property type="molecule type" value="Genomic_DNA"/>
</dbReference>
<evidence type="ECO:0000256" key="5">
    <source>
        <dbReference type="ARBA" id="ARBA00022679"/>
    </source>
</evidence>
<comment type="caution">
    <text evidence="18">The sequence shown here is derived from an EMBL/GenBank/DDBJ whole genome shotgun (WGS) entry which is preliminary data.</text>
</comment>
<dbReference type="PANTHER" id="PTHR13693">
    <property type="entry name" value="CLASS II AMINOTRANSFERASE/8-AMINO-7-OXONONANOATE SYNTHASE"/>
    <property type="match status" value="1"/>
</dbReference>
<dbReference type="OMA" id="DQFFRNK"/>
<evidence type="ECO:0000256" key="9">
    <source>
        <dbReference type="ARBA" id="ARBA00031691"/>
    </source>
</evidence>
<feature type="domain" description="Aminotransferase class I/classII large" evidence="15">
    <location>
        <begin position="169"/>
        <end position="511"/>
    </location>
</feature>
<dbReference type="SUPFAM" id="SSF53383">
    <property type="entry name" value="PLP-dependent transferases"/>
    <property type="match status" value="1"/>
</dbReference>
<dbReference type="EMBL" id="VLTL01000173">
    <property type="protein sequence ID" value="KAA0156556.1"/>
    <property type="molecule type" value="Genomic_DNA"/>
</dbReference>
<dbReference type="GO" id="GO:0006782">
    <property type="term" value="P:protoporphyrinogen IX biosynthetic process"/>
    <property type="evidence" value="ECO:0007669"/>
    <property type="project" value="UniProtKB-UniPathway"/>
</dbReference>
<evidence type="ECO:0000313" key="22">
    <source>
        <dbReference type="Proteomes" id="UP000324907"/>
    </source>
</evidence>
<evidence type="ECO:0000256" key="8">
    <source>
        <dbReference type="ARBA" id="ARBA00023315"/>
    </source>
</evidence>
<dbReference type="Proteomes" id="UP000324907">
    <property type="component" value="Unassembled WGS sequence"/>
</dbReference>
<reference evidence="20 21" key="1">
    <citation type="submission" date="2019-07" db="EMBL/GenBank/DDBJ databases">
        <title>Genomes of Cafeteria roenbergensis.</title>
        <authorList>
            <person name="Fischer M.G."/>
            <person name="Hackl T."/>
            <person name="Roman M."/>
        </authorList>
    </citation>
    <scope>NUCLEOTIDE SEQUENCE [LARGE SCALE GENOMIC DNA]</scope>
    <source>
        <strain evidence="16 21">BVI</strain>
        <strain evidence="18 23">Cflag</strain>
        <strain evidence="19 20">E4-10P</strain>
        <strain evidence="17 22">RCC970-E3</strain>
    </source>
</reference>
<dbReference type="GO" id="GO:0005739">
    <property type="term" value="C:mitochondrion"/>
    <property type="evidence" value="ECO:0007669"/>
    <property type="project" value="TreeGrafter"/>
</dbReference>
<evidence type="ECO:0000259" key="15">
    <source>
        <dbReference type="Pfam" id="PF00155"/>
    </source>
</evidence>
<comment type="similarity">
    <text evidence="3 13">Belongs to the class-II pyridoxal-phosphate-dependent aminotransferase family.</text>
</comment>
<dbReference type="InterPro" id="IPR015422">
    <property type="entry name" value="PyrdxlP-dep_Trfase_small"/>
</dbReference>
<organism evidence="18 23">
    <name type="scientific">Cafeteria roenbergensis</name>
    <name type="common">Marine flagellate</name>
    <dbReference type="NCBI Taxonomy" id="33653"/>
    <lineage>
        <taxon>Eukaryota</taxon>
        <taxon>Sar</taxon>
        <taxon>Stramenopiles</taxon>
        <taxon>Bigyra</taxon>
        <taxon>Opalozoa</taxon>
        <taxon>Bicosoecida</taxon>
        <taxon>Cafeteriaceae</taxon>
        <taxon>Cafeteria</taxon>
    </lineage>
</organism>
<dbReference type="PROSITE" id="PS00599">
    <property type="entry name" value="AA_TRANSFER_CLASS_2"/>
    <property type="match status" value="1"/>
</dbReference>
<dbReference type="InterPro" id="IPR001917">
    <property type="entry name" value="Aminotrans_II_pyridoxalP_BS"/>
</dbReference>
<dbReference type="GO" id="GO:0030170">
    <property type="term" value="F:pyridoxal phosphate binding"/>
    <property type="evidence" value="ECO:0007669"/>
    <property type="project" value="InterPro"/>
</dbReference>
<keyword evidence="21" id="KW-1185">Reference proteome</keyword>
<evidence type="ECO:0000256" key="10">
    <source>
        <dbReference type="ARBA" id="ARBA00031945"/>
    </source>
</evidence>
<evidence type="ECO:0000256" key="2">
    <source>
        <dbReference type="ARBA" id="ARBA00005029"/>
    </source>
</evidence>
<evidence type="ECO:0000256" key="7">
    <source>
        <dbReference type="ARBA" id="ARBA00023133"/>
    </source>
</evidence>
<comment type="cofactor">
    <cofactor evidence="1 13">
        <name>pyridoxal 5'-phosphate</name>
        <dbReference type="ChEBI" id="CHEBI:597326"/>
    </cofactor>
</comment>
<dbReference type="Proteomes" id="UP000322899">
    <property type="component" value="Unassembled WGS sequence"/>
</dbReference>
<dbReference type="AlphaFoldDB" id="A0A5A8DI27"/>
<dbReference type="PANTHER" id="PTHR13693:SF102">
    <property type="entry name" value="2-AMINO-3-KETOBUTYRATE COENZYME A LIGASE, MITOCHONDRIAL"/>
    <property type="match status" value="1"/>
</dbReference>
<dbReference type="Proteomes" id="UP000325113">
    <property type="component" value="Unassembled WGS sequence"/>
</dbReference>
<dbReference type="Proteomes" id="UP000323011">
    <property type="component" value="Unassembled WGS sequence"/>
</dbReference>
<evidence type="ECO:0000256" key="13">
    <source>
        <dbReference type="RuleBase" id="RU003693"/>
    </source>
</evidence>